<gene>
    <name evidence="10" type="ORF">EBB06_10600</name>
</gene>
<feature type="compositionally biased region" description="Polar residues" evidence="8">
    <location>
        <begin position="567"/>
        <end position="583"/>
    </location>
</feature>
<feature type="region of interest" description="Disordered" evidence="8">
    <location>
        <begin position="565"/>
        <end position="631"/>
    </location>
</feature>
<dbReference type="InterPro" id="IPR050810">
    <property type="entry name" value="Bact_Secretion_Sys_Channel"/>
</dbReference>
<dbReference type="Gene3D" id="3.30.1370.120">
    <property type="match status" value="1"/>
</dbReference>
<reference evidence="10 11" key="1">
    <citation type="submission" date="2018-10" db="EMBL/GenBank/DDBJ databases">
        <title>Draft genome of Fastidiocella sp. strain 375T, a bacterium isolated from a karstic cave dripping water.</title>
        <authorList>
            <person name="Coelho C."/>
            <person name="Verissimo A."/>
            <person name="Tiago I."/>
        </authorList>
    </citation>
    <scope>NUCLEOTIDE SEQUENCE [LARGE SCALE GENOMIC DNA]</scope>
    <source>
        <strain evidence="10 11">CAVE-375</strain>
    </source>
</reference>
<evidence type="ECO:0000256" key="8">
    <source>
        <dbReference type="SAM" id="MobiDB-lite"/>
    </source>
</evidence>
<feature type="domain" description="Secretin/TonB short N-terminal" evidence="9">
    <location>
        <begin position="195"/>
        <end position="246"/>
    </location>
</feature>
<dbReference type="InterPro" id="IPR004846">
    <property type="entry name" value="T2SS/T3SS_dom"/>
</dbReference>
<evidence type="ECO:0000256" key="3">
    <source>
        <dbReference type="ARBA" id="ARBA00022729"/>
    </source>
</evidence>
<dbReference type="Pfam" id="PF00263">
    <property type="entry name" value="Secretin"/>
    <property type="match status" value="1"/>
</dbReference>
<dbReference type="Proteomes" id="UP000290682">
    <property type="component" value="Unassembled WGS sequence"/>
</dbReference>
<organism evidence="10 11">
    <name type="scientific">Crenobacter cavernae</name>
    <dbReference type="NCBI Taxonomy" id="2290923"/>
    <lineage>
        <taxon>Bacteria</taxon>
        <taxon>Pseudomonadati</taxon>
        <taxon>Pseudomonadota</taxon>
        <taxon>Betaproteobacteria</taxon>
        <taxon>Neisseriales</taxon>
        <taxon>Neisseriaceae</taxon>
        <taxon>Crenobacter</taxon>
    </lineage>
</organism>
<comment type="similarity">
    <text evidence="6">Belongs to the bacterial secretin family.</text>
</comment>
<evidence type="ECO:0000256" key="4">
    <source>
        <dbReference type="ARBA" id="ARBA00023136"/>
    </source>
</evidence>
<dbReference type="Pfam" id="PF03958">
    <property type="entry name" value="Secretin_N"/>
    <property type="match status" value="1"/>
</dbReference>
<comment type="caution">
    <text evidence="10">The sequence shown here is derived from an EMBL/GenBank/DDBJ whole genome shotgun (WGS) entry which is preliminary data.</text>
</comment>
<evidence type="ECO:0000256" key="7">
    <source>
        <dbReference type="RuleBase" id="RU004004"/>
    </source>
</evidence>
<protein>
    <submittedName>
        <fullName evidence="10">General secretion pathway protein GspD</fullName>
    </submittedName>
</protein>
<feature type="compositionally biased region" description="Pro residues" evidence="8">
    <location>
        <begin position="591"/>
        <end position="615"/>
    </location>
</feature>
<accession>A0ABY0FBF9</accession>
<evidence type="ECO:0000313" key="11">
    <source>
        <dbReference type="Proteomes" id="UP000290682"/>
    </source>
</evidence>
<evidence type="ECO:0000256" key="6">
    <source>
        <dbReference type="RuleBase" id="RU004003"/>
    </source>
</evidence>
<dbReference type="PANTHER" id="PTHR30332">
    <property type="entry name" value="PROBABLE GENERAL SECRETION PATHWAY PROTEIN D"/>
    <property type="match status" value="1"/>
</dbReference>
<proteinExistence type="inferred from homology"/>
<evidence type="ECO:0000256" key="2">
    <source>
        <dbReference type="ARBA" id="ARBA00022448"/>
    </source>
</evidence>
<evidence type="ECO:0000256" key="5">
    <source>
        <dbReference type="ARBA" id="ARBA00023237"/>
    </source>
</evidence>
<dbReference type="SMART" id="SM00965">
    <property type="entry name" value="STN"/>
    <property type="match status" value="1"/>
</dbReference>
<evidence type="ECO:0000313" key="10">
    <source>
        <dbReference type="EMBL" id="RXZ43208.1"/>
    </source>
</evidence>
<keyword evidence="2 7" id="KW-0813">Transport</keyword>
<dbReference type="InterPro" id="IPR005644">
    <property type="entry name" value="NolW-like"/>
</dbReference>
<dbReference type="EMBL" id="REGR01000011">
    <property type="protein sequence ID" value="RXZ43208.1"/>
    <property type="molecule type" value="Genomic_DNA"/>
</dbReference>
<evidence type="ECO:0000256" key="1">
    <source>
        <dbReference type="ARBA" id="ARBA00004370"/>
    </source>
</evidence>
<dbReference type="InterPro" id="IPR038591">
    <property type="entry name" value="NolW-like_sf"/>
</dbReference>
<keyword evidence="4" id="KW-0472">Membrane</keyword>
<dbReference type="PANTHER" id="PTHR30332:SF17">
    <property type="entry name" value="TYPE IV PILIATION SYSTEM PROTEIN DR_0774-RELATED"/>
    <property type="match status" value="1"/>
</dbReference>
<comment type="subcellular location">
    <subcellularLocation>
        <location evidence="7">Cell outer membrane</location>
    </subcellularLocation>
    <subcellularLocation>
        <location evidence="1">Membrane</location>
    </subcellularLocation>
</comment>
<sequence length="631" mass="67979">MLLALALSGCAADMALRDSESLRRAGDVDGALARVAAAQKAVPDDVRLKMEYRRLIDLYTIQQVREADVALAAGDSRGALDRLKALQARDPGNFRAEQAIRQVEARTRYQVWLYEAQQMAAKNPEAALDKVKMIIAEEPGFPGARAFRDELIRRTGSADTLMPQLSETLRKPLALSFFNQGITTIFDVVSRMTGVNFIFDREVPPGLTATVYTARSTAEDVINLVLSTNQLRKKVLNDNTLLIYPARADKDREYQDLAVRTYYLSNADPKAVVGTVKQILKPRDAVVDERLNALVLRDTPQLLAAADKLVQALDLPQSEVTLDVEVLEVNRSTLREIGVGYPGAVGFSPLAGGGRLTVGSLKDLDGNGIGVDLGVPALKLNLLHQSADTRTLANPKIRVKNREKATIKIGDKVPVVTTTNANGVVSETVQYQEVGLTLKVEPSITLDNEISVKVALEVSDITEKQETKTGLIVYKLGSRSADTILSARNNETQVLAGLIKKSEMAGRTGLPFLSQVPILDSLFGSRRVDTVENEIILLITPRIDRKLELPPSALSSFIAGPEARTGETLTLRNTGDSLTMQNGDGSGGMPPFVPGPGAPPPPPPGPASLTLPPPVGSANPDHAAQYGRGGK</sequence>
<name>A0ABY0FBF9_9NEIS</name>
<keyword evidence="5" id="KW-0998">Cell outer membrane</keyword>
<dbReference type="InterPro" id="IPR001775">
    <property type="entry name" value="GspD/PilQ"/>
</dbReference>
<keyword evidence="3" id="KW-0732">Signal</keyword>
<dbReference type="PRINTS" id="PR00811">
    <property type="entry name" value="BCTERIALGSPD"/>
</dbReference>
<keyword evidence="11" id="KW-1185">Reference proteome</keyword>
<evidence type="ECO:0000259" key="9">
    <source>
        <dbReference type="SMART" id="SM00965"/>
    </source>
</evidence>
<dbReference type="InterPro" id="IPR011662">
    <property type="entry name" value="Secretin/TonB_short_N"/>
</dbReference>